<dbReference type="AlphaFoldDB" id="A0A147B8X0"/>
<sequence length="115" mass="13758">LPASTALATTSRWPTQYLYLRSRMLPYITSTWRSFRRSLMSAKPWRKFPLSKCLTRLGRRIRQIMRECDHVFKYSMLIMCMFLASTQLLILVYILYENMTNCHISRSTNRNKVII</sequence>
<dbReference type="GO" id="GO:0016853">
    <property type="term" value="F:isomerase activity"/>
    <property type="evidence" value="ECO:0007669"/>
    <property type="project" value="UniProtKB-KW"/>
</dbReference>
<keyword evidence="1" id="KW-1133">Transmembrane helix</keyword>
<proteinExistence type="predicted"/>
<dbReference type="EMBL" id="GEIB01000784">
    <property type="protein sequence ID" value="JAR87217.1"/>
    <property type="molecule type" value="Transcribed_RNA"/>
</dbReference>
<accession>A0A147B8X0</accession>
<reference evidence="2" key="1">
    <citation type="submission" date="2016-03" db="EMBL/GenBank/DDBJ databases">
        <title>Gut transcriptome analysis on engorged females of Ornithodoros mimon (Acari: Argasidae) and phylogenetic inferences of soft ticks.</title>
        <authorList>
            <person name="Landulfo G.A."/>
            <person name="Giovanni D."/>
            <person name="Carvalho E."/>
            <person name="Junqueira-de-Azevedo I."/>
            <person name="Patane J."/>
            <person name="Mendoca R."/>
            <person name="Barros-Battesti D."/>
        </authorList>
    </citation>
    <scope>NUCLEOTIDE SEQUENCE</scope>
    <source>
        <strain evidence="2">Females</strain>
        <tissue evidence="2">Gut</tissue>
    </source>
</reference>
<organism evidence="2">
    <name type="scientific">Alectorobius mimon</name>
    <dbReference type="NCBI Taxonomy" id="360319"/>
    <lineage>
        <taxon>Eukaryota</taxon>
        <taxon>Metazoa</taxon>
        <taxon>Ecdysozoa</taxon>
        <taxon>Arthropoda</taxon>
        <taxon>Chelicerata</taxon>
        <taxon>Arachnida</taxon>
        <taxon>Acari</taxon>
        <taxon>Parasitiformes</taxon>
        <taxon>Ixodida</taxon>
        <taxon>Ixodoidea</taxon>
        <taxon>Argasidae</taxon>
        <taxon>Ornithodorinae</taxon>
        <taxon>Alectorobius</taxon>
    </lineage>
</organism>
<keyword evidence="1" id="KW-0472">Membrane</keyword>
<name>A0A147B8X0_9ACAR</name>
<evidence type="ECO:0000313" key="2">
    <source>
        <dbReference type="EMBL" id="JAR87217.1"/>
    </source>
</evidence>
<keyword evidence="2" id="KW-0413">Isomerase</keyword>
<keyword evidence="1" id="KW-0812">Transmembrane</keyword>
<protein>
    <submittedName>
        <fullName evidence="2">Maleylacetoacetate isomerase like isoform 1</fullName>
    </submittedName>
</protein>
<feature type="transmembrane region" description="Helical" evidence="1">
    <location>
        <begin position="71"/>
        <end position="96"/>
    </location>
</feature>
<feature type="non-terminal residue" evidence="2">
    <location>
        <position position="1"/>
    </location>
</feature>
<evidence type="ECO:0000256" key="1">
    <source>
        <dbReference type="SAM" id="Phobius"/>
    </source>
</evidence>